<keyword evidence="2" id="KW-1185">Reference proteome</keyword>
<evidence type="ECO:0000313" key="2">
    <source>
        <dbReference type="Proteomes" id="UP000735302"/>
    </source>
</evidence>
<protein>
    <submittedName>
        <fullName evidence="1">Uncharacterized protein</fullName>
    </submittedName>
</protein>
<dbReference type="Proteomes" id="UP000735302">
    <property type="component" value="Unassembled WGS sequence"/>
</dbReference>
<reference evidence="1 2" key="1">
    <citation type="journal article" date="2021" name="Elife">
        <title>Chloroplast acquisition without the gene transfer in kleptoplastic sea slugs, Plakobranchus ocellatus.</title>
        <authorList>
            <person name="Maeda T."/>
            <person name="Takahashi S."/>
            <person name="Yoshida T."/>
            <person name="Shimamura S."/>
            <person name="Takaki Y."/>
            <person name="Nagai Y."/>
            <person name="Toyoda A."/>
            <person name="Suzuki Y."/>
            <person name="Arimoto A."/>
            <person name="Ishii H."/>
            <person name="Satoh N."/>
            <person name="Nishiyama T."/>
            <person name="Hasebe M."/>
            <person name="Maruyama T."/>
            <person name="Minagawa J."/>
            <person name="Obokata J."/>
            <person name="Shigenobu S."/>
        </authorList>
    </citation>
    <scope>NUCLEOTIDE SEQUENCE [LARGE SCALE GENOMIC DNA]</scope>
</reference>
<name>A0AAV3ZVV4_9GAST</name>
<dbReference type="EMBL" id="BLXT01002861">
    <property type="protein sequence ID" value="GFN98786.1"/>
    <property type="molecule type" value="Genomic_DNA"/>
</dbReference>
<sequence>MGEGWRARRRGANGNPDNLTVCRTLGAQKRECENIGGVGGTVDSESTLRSAGTLLSRVRAPSQAPWCDRGPESLDSPCYGLAVYKPPNFPI</sequence>
<comment type="caution">
    <text evidence="1">The sequence shown here is derived from an EMBL/GenBank/DDBJ whole genome shotgun (WGS) entry which is preliminary data.</text>
</comment>
<organism evidence="1 2">
    <name type="scientific">Plakobranchus ocellatus</name>
    <dbReference type="NCBI Taxonomy" id="259542"/>
    <lineage>
        <taxon>Eukaryota</taxon>
        <taxon>Metazoa</taxon>
        <taxon>Spiralia</taxon>
        <taxon>Lophotrochozoa</taxon>
        <taxon>Mollusca</taxon>
        <taxon>Gastropoda</taxon>
        <taxon>Heterobranchia</taxon>
        <taxon>Euthyneura</taxon>
        <taxon>Panpulmonata</taxon>
        <taxon>Sacoglossa</taxon>
        <taxon>Placobranchoidea</taxon>
        <taxon>Plakobranchidae</taxon>
        <taxon>Plakobranchus</taxon>
    </lineage>
</organism>
<gene>
    <name evidence="1" type="ORF">PoB_002529200</name>
</gene>
<dbReference type="AlphaFoldDB" id="A0AAV3ZVV4"/>
<accession>A0AAV3ZVV4</accession>
<evidence type="ECO:0000313" key="1">
    <source>
        <dbReference type="EMBL" id="GFN98786.1"/>
    </source>
</evidence>
<proteinExistence type="predicted"/>